<dbReference type="AlphaFoldDB" id="A0ABD1VM63"/>
<sequence>MEYALALACGQPPMIQFAVKPNLEKIGYDVKESLMKQHSIREIEHFSNTILVYDHSVWPQIPINDRPGKCIMKISKYARNAICYLQSISPRQSMFLWILDEIP</sequence>
<evidence type="ECO:0000313" key="1">
    <source>
        <dbReference type="EMBL" id="KAL2538455.1"/>
    </source>
</evidence>
<evidence type="ECO:0000313" key="2">
    <source>
        <dbReference type="Proteomes" id="UP001604277"/>
    </source>
</evidence>
<dbReference type="Proteomes" id="UP001604277">
    <property type="component" value="Unassembled WGS sequence"/>
</dbReference>
<keyword evidence="2" id="KW-1185">Reference proteome</keyword>
<comment type="caution">
    <text evidence="1">The sequence shown here is derived from an EMBL/GenBank/DDBJ whole genome shotgun (WGS) entry which is preliminary data.</text>
</comment>
<reference evidence="2" key="1">
    <citation type="submission" date="2024-07" db="EMBL/GenBank/DDBJ databases">
        <title>Two chromosome-level genome assemblies of Korean endemic species Abeliophyllum distichum and Forsythia ovata (Oleaceae).</title>
        <authorList>
            <person name="Jang H."/>
        </authorList>
    </citation>
    <scope>NUCLEOTIDE SEQUENCE [LARGE SCALE GENOMIC DNA]</scope>
</reference>
<gene>
    <name evidence="1" type="ORF">Fot_19846</name>
</gene>
<organism evidence="1 2">
    <name type="scientific">Forsythia ovata</name>
    <dbReference type="NCBI Taxonomy" id="205694"/>
    <lineage>
        <taxon>Eukaryota</taxon>
        <taxon>Viridiplantae</taxon>
        <taxon>Streptophyta</taxon>
        <taxon>Embryophyta</taxon>
        <taxon>Tracheophyta</taxon>
        <taxon>Spermatophyta</taxon>
        <taxon>Magnoliopsida</taxon>
        <taxon>eudicotyledons</taxon>
        <taxon>Gunneridae</taxon>
        <taxon>Pentapetalae</taxon>
        <taxon>asterids</taxon>
        <taxon>lamiids</taxon>
        <taxon>Lamiales</taxon>
        <taxon>Oleaceae</taxon>
        <taxon>Forsythieae</taxon>
        <taxon>Forsythia</taxon>
    </lineage>
</organism>
<proteinExistence type="predicted"/>
<dbReference type="EMBL" id="JBFOLJ010000005">
    <property type="protein sequence ID" value="KAL2538455.1"/>
    <property type="molecule type" value="Genomic_DNA"/>
</dbReference>
<accession>A0ABD1VM63</accession>
<protein>
    <submittedName>
        <fullName evidence="1">Nitrate reductase</fullName>
    </submittedName>
</protein>
<name>A0ABD1VM63_9LAMI</name>